<dbReference type="EMBL" id="BAABGZ010000078">
    <property type="protein sequence ID" value="GAA4367458.1"/>
    <property type="molecule type" value="Genomic_DNA"/>
</dbReference>
<dbReference type="Pfam" id="PF13715">
    <property type="entry name" value="CarbopepD_reg_2"/>
    <property type="match status" value="1"/>
</dbReference>
<protein>
    <recommendedName>
        <fullName evidence="3">Carboxypeptidase-like regulatory domain-containing protein</fullName>
    </recommendedName>
</protein>
<organism evidence="1 2">
    <name type="scientific">Hymenobacter saemangeumensis</name>
    <dbReference type="NCBI Taxonomy" id="1084522"/>
    <lineage>
        <taxon>Bacteria</taxon>
        <taxon>Pseudomonadati</taxon>
        <taxon>Bacteroidota</taxon>
        <taxon>Cytophagia</taxon>
        <taxon>Cytophagales</taxon>
        <taxon>Hymenobacteraceae</taxon>
        <taxon>Hymenobacter</taxon>
    </lineage>
</organism>
<proteinExistence type="predicted"/>
<dbReference type="Proteomes" id="UP001501153">
    <property type="component" value="Unassembled WGS sequence"/>
</dbReference>
<comment type="caution">
    <text evidence="1">The sequence shown here is derived from an EMBL/GenBank/DDBJ whole genome shotgun (WGS) entry which is preliminary data.</text>
</comment>
<evidence type="ECO:0008006" key="3">
    <source>
        <dbReference type="Google" id="ProtNLM"/>
    </source>
</evidence>
<dbReference type="InterPro" id="IPR008969">
    <property type="entry name" value="CarboxyPept-like_regulatory"/>
</dbReference>
<dbReference type="SUPFAM" id="SSF49464">
    <property type="entry name" value="Carboxypeptidase regulatory domain-like"/>
    <property type="match status" value="1"/>
</dbReference>
<name>A0ABP8IQR1_9BACT</name>
<dbReference type="RefSeq" id="WP_345237848.1">
    <property type="nucleotide sequence ID" value="NZ_BAABGZ010000078.1"/>
</dbReference>
<dbReference type="Gene3D" id="2.60.40.1120">
    <property type="entry name" value="Carboxypeptidase-like, regulatory domain"/>
    <property type="match status" value="1"/>
</dbReference>
<evidence type="ECO:0000313" key="2">
    <source>
        <dbReference type="Proteomes" id="UP001501153"/>
    </source>
</evidence>
<evidence type="ECO:0000313" key="1">
    <source>
        <dbReference type="EMBL" id="GAA4367458.1"/>
    </source>
</evidence>
<gene>
    <name evidence="1" type="ORF">GCM10023185_39340</name>
</gene>
<sequence>MRFSQLLCVLWWALIGLPDAMGQSLGPTVLVGTVTNGRTQAPVAYASVSILHTTIGTVSNDEGVFRLQVAGHVADTVVVQALGYAARKQPLSVALLATPLVFSLQPQATELPDVRVTGLSPTALLSQAVRRTRADMASPLLLKTYYREFVTRDGRFTKFADAMIDYYLEANPRRPANPLVQAQVLQSRVGEAPAQGKGVGTALLPKPLDVTMAGNYYDIMHSSPFLDSTAFHFYVYRFQVLGADKESNEATEYVVTCTPRTRAERHLRQATIHIAPRTFHIRRIESEVPLALQPYNYSVTMGMMSASITTYYKRLEYREVNGRVYPAFVRMEWEWRVVPLSKQPTYYNFSSEMVVTELAAVPAPIPSAHRYKGPLYRRGTKYSHPYWLENNALPATKAEEKAIQELSTSVPR</sequence>
<keyword evidence="2" id="KW-1185">Reference proteome</keyword>
<reference evidence="2" key="1">
    <citation type="journal article" date="2019" name="Int. J. Syst. Evol. Microbiol.">
        <title>The Global Catalogue of Microorganisms (GCM) 10K type strain sequencing project: providing services to taxonomists for standard genome sequencing and annotation.</title>
        <authorList>
            <consortium name="The Broad Institute Genomics Platform"/>
            <consortium name="The Broad Institute Genome Sequencing Center for Infectious Disease"/>
            <person name="Wu L."/>
            <person name="Ma J."/>
        </authorList>
    </citation>
    <scope>NUCLEOTIDE SEQUENCE [LARGE SCALE GENOMIC DNA]</scope>
    <source>
        <strain evidence="2">JCM 17923</strain>
    </source>
</reference>
<accession>A0ABP8IQR1</accession>